<dbReference type="AlphaFoldDB" id="A0A151IE19"/>
<dbReference type="PANTHER" id="PTHR46612:SF1">
    <property type="entry name" value="XYLOSIDE XYLOSYLTRANSFERASE 1"/>
    <property type="match status" value="1"/>
</dbReference>
<accession>A0A151IE19</accession>
<keyword evidence="3" id="KW-1185">Reference proteome</keyword>
<dbReference type="STRING" id="456900.A0A151IE19"/>
<keyword evidence="1" id="KW-0732">Signal</keyword>
<dbReference type="GO" id="GO:0016266">
    <property type="term" value="P:protein O-linked glycosylation via N-acetyl-galactosamine"/>
    <property type="evidence" value="ECO:0007669"/>
    <property type="project" value="TreeGrafter"/>
</dbReference>
<evidence type="ECO:0000313" key="2">
    <source>
        <dbReference type="EMBL" id="KYM98910.1"/>
    </source>
</evidence>
<dbReference type="InterPro" id="IPR042465">
    <property type="entry name" value="XXLT1"/>
</dbReference>
<gene>
    <name evidence="2" type="ORF">ALC62_10385</name>
</gene>
<protein>
    <submittedName>
        <fullName evidence="2">Uncharacterized protein C3orf21 like protein</fullName>
    </submittedName>
</protein>
<reference evidence="2 3" key="1">
    <citation type="submission" date="2016-03" db="EMBL/GenBank/DDBJ databases">
        <title>Cyphomyrmex costatus WGS genome.</title>
        <authorList>
            <person name="Nygaard S."/>
            <person name="Hu H."/>
            <person name="Boomsma J."/>
            <person name="Zhang G."/>
        </authorList>
    </citation>
    <scope>NUCLEOTIDE SEQUENCE [LARGE SCALE GENOMIC DNA]</scope>
    <source>
        <strain evidence="2">MS0001</strain>
        <tissue evidence="2">Whole body</tissue>
    </source>
</reference>
<dbReference type="OrthoDB" id="411524at2759"/>
<dbReference type="GO" id="GO:0005789">
    <property type="term" value="C:endoplasmic reticulum membrane"/>
    <property type="evidence" value="ECO:0007669"/>
    <property type="project" value="TreeGrafter"/>
</dbReference>
<proteinExistence type="predicted"/>
<organism evidence="2 3">
    <name type="scientific">Cyphomyrmex costatus</name>
    <dbReference type="NCBI Taxonomy" id="456900"/>
    <lineage>
        <taxon>Eukaryota</taxon>
        <taxon>Metazoa</taxon>
        <taxon>Ecdysozoa</taxon>
        <taxon>Arthropoda</taxon>
        <taxon>Hexapoda</taxon>
        <taxon>Insecta</taxon>
        <taxon>Pterygota</taxon>
        <taxon>Neoptera</taxon>
        <taxon>Endopterygota</taxon>
        <taxon>Hymenoptera</taxon>
        <taxon>Apocrita</taxon>
        <taxon>Aculeata</taxon>
        <taxon>Formicoidea</taxon>
        <taxon>Formicidae</taxon>
        <taxon>Myrmicinae</taxon>
        <taxon>Cyphomyrmex</taxon>
    </lineage>
</organism>
<dbReference type="EMBL" id="KQ977901">
    <property type="protein sequence ID" value="KYM98910.1"/>
    <property type="molecule type" value="Genomic_DNA"/>
</dbReference>
<name>A0A151IE19_9HYME</name>
<evidence type="ECO:0000313" key="3">
    <source>
        <dbReference type="Proteomes" id="UP000078542"/>
    </source>
</evidence>
<feature type="signal peptide" evidence="1">
    <location>
        <begin position="1"/>
        <end position="29"/>
    </location>
</feature>
<evidence type="ECO:0000256" key="1">
    <source>
        <dbReference type="SAM" id="SignalP"/>
    </source>
</evidence>
<dbReference type="GO" id="GO:0140560">
    <property type="term" value="F:xylosyl alpha-1,3-xylosyltransferase activity"/>
    <property type="evidence" value="ECO:0007669"/>
    <property type="project" value="TreeGrafter"/>
</dbReference>
<dbReference type="KEGG" id="ccoa:108777185"/>
<sequence length="367" mass="42373">MPLLLKVLLRLTILVLLLVALYCYQTSDGGHWIIFNLQTKNASLANLTAASAVTAYSVNYLSSTARILPQNQTNYYNIWCIFTKVASNSPMRRKFQMFTESLLRFASINITFHVISDDNSQDIAANVIKNVMISTGKFMKVFYYNVHKLAAQLEDIVSVMSPHFSSKPGTYYSDALFFISLGLHRIAPNHQKLAVMFDADTKFRRDVKDLFEEFNKFGEEALFGLAPELTPVYRHVLYLYRNKHPTTIFGEPRHKGGYPGYNSGMVLFNLERLRKSRVYNEIISKDSVDVMTKKYHFKGHLGDQDFYTLLGMEKPELIHMIDCGWNRQLCTWWRDRGYTDVFANYSECHSETKLWHGNCNTPIPDDK</sequence>
<dbReference type="SUPFAM" id="SSF53448">
    <property type="entry name" value="Nucleotide-diphospho-sugar transferases"/>
    <property type="match status" value="1"/>
</dbReference>
<dbReference type="Gene3D" id="3.90.550.10">
    <property type="entry name" value="Spore Coat Polysaccharide Biosynthesis Protein SpsA, Chain A"/>
    <property type="match status" value="1"/>
</dbReference>
<dbReference type="InterPro" id="IPR029044">
    <property type="entry name" value="Nucleotide-diphossugar_trans"/>
</dbReference>
<dbReference type="Proteomes" id="UP000078542">
    <property type="component" value="Unassembled WGS sequence"/>
</dbReference>
<dbReference type="PANTHER" id="PTHR46612">
    <property type="entry name" value="XYLOSIDE XYLOSYLTRANSFERASE 1"/>
    <property type="match status" value="1"/>
</dbReference>
<feature type="chain" id="PRO_5007582095" evidence="1">
    <location>
        <begin position="30"/>
        <end position="367"/>
    </location>
</feature>